<evidence type="ECO:0000256" key="4">
    <source>
        <dbReference type="ARBA" id="ARBA00022771"/>
    </source>
</evidence>
<feature type="region of interest" description="Disordered" evidence="10">
    <location>
        <begin position="565"/>
        <end position="590"/>
    </location>
</feature>
<feature type="repeat" description="ANK" evidence="8">
    <location>
        <begin position="192"/>
        <end position="224"/>
    </location>
</feature>
<keyword evidence="1" id="KW-0343">GTPase activation</keyword>
<dbReference type="OrthoDB" id="5588096at2759"/>
<dbReference type="Pfam" id="PF12796">
    <property type="entry name" value="Ank_2"/>
    <property type="match status" value="1"/>
</dbReference>
<dbReference type="Gene3D" id="1.25.40.20">
    <property type="entry name" value="Ankyrin repeat-containing domain"/>
    <property type="match status" value="1"/>
</dbReference>
<dbReference type="SMART" id="SM00105">
    <property type="entry name" value="ArfGap"/>
    <property type="match status" value="1"/>
</dbReference>
<reference evidence="12 13" key="1">
    <citation type="journal article" date="2018" name="Nat. Ecol. Evol.">
        <title>Genomic signatures of mitonuclear coevolution across populations of Tigriopus californicus.</title>
        <authorList>
            <person name="Barreto F.S."/>
            <person name="Watson E.T."/>
            <person name="Lima T.G."/>
            <person name="Willett C.S."/>
            <person name="Edmands S."/>
            <person name="Li W."/>
            <person name="Burton R.S."/>
        </authorList>
    </citation>
    <scope>NUCLEOTIDE SEQUENCE [LARGE SCALE GENOMIC DNA]</scope>
    <source>
        <strain evidence="12 13">San Diego</strain>
    </source>
</reference>
<dbReference type="Proteomes" id="UP000318571">
    <property type="component" value="Chromosome 10"/>
</dbReference>
<accession>A0A553NE86</accession>
<dbReference type="SUPFAM" id="SSF48403">
    <property type="entry name" value="Ankyrin repeat"/>
    <property type="match status" value="1"/>
</dbReference>
<keyword evidence="7" id="KW-0175">Coiled coil</keyword>
<dbReference type="EMBL" id="VCGU01000458">
    <property type="protein sequence ID" value="TRY63725.1"/>
    <property type="molecule type" value="Genomic_DNA"/>
</dbReference>
<dbReference type="AlphaFoldDB" id="A0A553NE86"/>
<dbReference type="Pfam" id="PF12205">
    <property type="entry name" value="GIT1_C"/>
    <property type="match status" value="1"/>
</dbReference>
<feature type="domain" description="Arf-GAP" evidence="11">
    <location>
        <begin position="35"/>
        <end position="151"/>
    </location>
</feature>
<keyword evidence="2" id="KW-0479">Metal-binding</keyword>
<evidence type="ECO:0000256" key="3">
    <source>
        <dbReference type="ARBA" id="ARBA00022737"/>
    </source>
</evidence>
<evidence type="ECO:0000256" key="7">
    <source>
        <dbReference type="ARBA" id="ARBA00023054"/>
    </source>
</evidence>
<feature type="region of interest" description="Disordered" evidence="10">
    <location>
        <begin position="706"/>
        <end position="740"/>
    </location>
</feature>
<dbReference type="PROSITE" id="PS50115">
    <property type="entry name" value="ARFGAP"/>
    <property type="match status" value="1"/>
</dbReference>
<feature type="compositionally biased region" description="Low complexity" evidence="10">
    <location>
        <begin position="723"/>
        <end position="733"/>
    </location>
</feature>
<feature type="compositionally biased region" description="Gly residues" evidence="10">
    <location>
        <begin position="575"/>
        <end position="584"/>
    </location>
</feature>
<dbReference type="GO" id="GO:0031267">
    <property type="term" value="F:small GTPase binding"/>
    <property type="evidence" value="ECO:0007669"/>
    <property type="project" value="TreeGrafter"/>
</dbReference>
<feature type="compositionally biased region" description="Polar residues" evidence="10">
    <location>
        <begin position="410"/>
        <end position="426"/>
    </location>
</feature>
<dbReference type="SMART" id="SM00555">
    <property type="entry name" value="GIT"/>
    <property type="match status" value="2"/>
</dbReference>
<feature type="compositionally biased region" description="Polar residues" evidence="10">
    <location>
        <begin position="1"/>
        <end position="12"/>
    </location>
</feature>
<dbReference type="PANTHER" id="PTHR46097">
    <property type="entry name" value="G PROTEIN-COUPLED RECEPTOR KINASE INTERACTING ARFGAP"/>
    <property type="match status" value="1"/>
</dbReference>
<evidence type="ECO:0000313" key="13">
    <source>
        <dbReference type="Proteomes" id="UP000318571"/>
    </source>
</evidence>
<feature type="compositionally biased region" description="Polar residues" evidence="10">
    <location>
        <begin position="620"/>
        <end position="636"/>
    </location>
</feature>
<dbReference type="GO" id="GO:0098793">
    <property type="term" value="C:presynapse"/>
    <property type="evidence" value="ECO:0007669"/>
    <property type="project" value="GOC"/>
</dbReference>
<dbReference type="GO" id="GO:0008270">
    <property type="term" value="F:zinc ion binding"/>
    <property type="evidence" value="ECO:0007669"/>
    <property type="project" value="UniProtKB-KW"/>
</dbReference>
<feature type="compositionally biased region" description="Polar residues" evidence="10">
    <location>
        <begin position="496"/>
        <end position="506"/>
    </location>
</feature>
<keyword evidence="3" id="KW-0677">Repeat</keyword>
<evidence type="ECO:0000256" key="5">
    <source>
        <dbReference type="ARBA" id="ARBA00022833"/>
    </source>
</evidence>
<dbReference type="InterPro" id="IPR002110">
    <property type="entry name" value="Ankyrin_rpt"/>
</dbReference>
<keyword evidence="4 9" id="KW-0863">Zinc-finger</keyword>
<dbReference type="OMA" id="DPNYYHE"/>
<dbReference type="PANTHER" id="PTHR46097:SF3">
    <property type="entry name" value="ARF GTPASE-ACTIVATING PROTEIN GIT"/>
    <property type="match status" value="1"/>
</dbReference>
<dbReference type="GO" id="GO:0008277">
    <property type="term" value="P:regulation of G protein-coupled receptor signaling pathway"/>
    <property type="evidence" value="ECO:0007669"/>
    <property type="project" value="TreeGrafter"/>
</dbReference>
<keyword evidence="6 8" id="KW-0040">ANK repeat</keyword>
<evidence type="ECO:0000256" key="9">
    <source>
        <dbReference type="PROSITE-ProRule" id="PRU00288"/>
    </source>
</evidence>
<dbReference type="InterPro" id="IPR032352">
    <property type="entry name" value="GIT1/2_CC"/>
</dbReference>
<feature type="compositionally biased region" description="Basic and acidic residues" evidence="10">
    <location>
        <begin position="432"/>
        <end position="454"/>
    </location>
</feature>
<feature type="compositionally biased region" description="Polar residues" evidence="10">
    <location>
        <begin position="661"/>
        <end position="679"/>
    </location>
</feature>
<dbReference type="Pfam" id="PF01412">
    <property type="entry name" value="ArfGap"/>
    <property type="match status" value="1"/>
</dbReference>
<dbReference type="InterPro" id="IPR038508">
    <property type="entry name" value="ArfGAP_dom_sf"/>
</dbReference>
<dbReference type="STRING" id="6832.A0A553NE86"/>
<gene>
    <name evidence="12" type="ORF">TCAL_04914</name>
</gene>
<feature type="compositionally biased region" description="Basic and acidic residues" evidence="10">
    <location>
        <begin position="710"/>
        <end position="721"/>
    </location>
</feature>
<protein>
    <recommendedName>
        <fullName evidence="11">Arf-GAP domain-containing protein</fullName>
    </recommendedName>
</protein>
<dbReference type="SUPFAM" id="SSF57863">
    <property type="entry name" value="ArfGap/RecO-like zinc finger"/>
    <property type="match status" value="1"/>
</dbReference>
<feature type="region of interest" description="Disordered" evidence="10">
    <location>
        <begin position="380"/>
        <end position="506"/>
    </location>
</feature>
<dbReference type="GO" id="GO:0007420">
    <property type="term" value="P:brain development"/>
    <property type="evidence" value="ECO:0007669"/>
    <property type="project" value="InterPro"/>
</dbReference>
<dbReference type="InterPro" id="IPR013724">
    <property type="entry name" value="GIT_SHD"/>
</dbReference>
<dbReference type="InterPro" id="IPR001164">
    <property type="entry name" value="ArfGAP_dom"/>
</dbReference>
<dbReference type="CDD" id="cd08833">
    <property type="entry name" value="ArfGap_GIT"/>
    <property type="match status" value="1"/>
</dbReference>
<dbReference type="Gene3D" id="1.20.5.170">
    <property type="match status" value="1"/>
</dbReference>
<evidence type="ECO:0000259" key="11">
    <source>
        <dbReference type="PROSITE" id="PS50115"/>
    </source>
</evidence>
<dbReference type="InterPro" id="IPR022018">
    <property type="entry name" value="GIT1_C"/>
</dbReference>
<evidence type="ECO:0000256" key="10">
    <source>
        <dbReference type="SAM" id="MobiDB-lite"/>
    </source>
</evidence>
<keyword evidence="13" id="KW-1185">Reference proteome</keyword>
<dbReference type="Gene3D" id="1.20.120.330">
    <property type="entry name" value="Nucleotidyltransferases domain 2"/>
    <property type="match status" value="1"/>
</dbReference>
<dbReference type="PROSITE" id="PS50297">
    <property type="entry name" value="ANK_REP_REGION"/>
    <property type="match status" value="1"/>
</dbReference>
<dbReference type="PROSITE" id="PS50088">
    <property type="entry name" value="ANK_REPEAT"/>
    <property type="match status" value="1"/>
</dbReference>
<proteinExistence type="predicted"/>
<dbReference type="GO" id="GO:0032012">
    <property type="term" value="P:regulation of ARF protein signal transduction"/>
    <property type="evidence" value="ECO:0007669"/>
    <property type="project" value="InterPro"/>
</dbReference>
<dbReference type="InterPro" id="IPR037278">
    <property type="entry name" value="ARFGAP/RecO"/>
</dbReference>
<evidence type="ECO:0000256" key="6">
    <source>
        <dbReference type="ARBA" id="ARBA00023043"/>
    </source>
</evidence>
<dbReference type="Pfam" id="PF08518">
    <property type="entry name" value="GIT_SHD"/>
    <property type="match status" value="2"/>
</dbReference>
<dbReference type="InterPro" id="IPR036770">
    <property type="entry name" value="Ankyrin_rpt-contain_sf"/>
</dbReference>
<keyword evidence="5" id="KW-0862">Zinc</keyword>
<evidence type="ECO:0000313" key="12">
    <source>
        <dbReference type="EMBL" id="TRY63725.1"/>
    </source>
</evidence>
<evidence type="ECO:0000256" key="8">
    <source>
        <dbReference type="PROSITE-ProRule" id="PRU00023"/>
    </source>
</evidence>
<evidence type="ECO:0000256" key="2">
    <source>
        <dbReference type="ARBA" id="ARBA00022723"/>
    </source>
</evidence>
<dbReference type="GO" id="GO:0036465">
    <property type="term" value="P:synaptic vesicle recycling"/>
    <property type="evidence" value="ECO:0007669"/>
    <property type="project" value="TreeGrafter"/>
</dbReference>
<evidence type="ECO:0000256" key="1">
    <source>
        <dbReference type="ARBA" id="ARBA00022468"/>
    </source>
</evidence>
<sequence length="852" mass="92691">MFKSSPSVNLKRTGSHPHAAHSSSHSSGASGLAVCADCAASAPLWASINRGVLLCGDCASIHRSLGRHVSHVKCLSRGGNWIPEQLSMVQSLYSCGANSIWEYSLLNPGSSSSKGSRKKPSPSDPLHPIKSDFITAKYLNLTYVYRPAKDEPVVSESDLSRQLHSSVRTANLETSLRLLSQGADPNYYHPEKNSTPLQVAARAGQTCQVELLLVYGADPGAVDKGGRTAYEYAQQAGHGVLAHRIHGAQYELSDRLSFFLCQKKPDHVSGQHFIVPDVEVERSPDRVLAKRKMQMLNNAVFEELAMDVYDEVDRRETDIVWATMEASLSAKNAAVIPFLPVNPDYGTTRNQGRQKLARLSAKEFSILVLDILKEIRRRQNEMDSKWPPGQKMPSPLRETPVGTLRGSAKVGQTKSLPVQRVLSSTVSDDEPIYDHVASDDDYYHIPDTPDERSSESGGGTLPRRPHSSSGGGGRPRSSARQLSSNSSPAKSNHSSMGGQDTLNSGMKSLTLQPNEYRELRAQLNDSEVKVQMLIESNDDMRGEISRLSLTVNKLISENEQLRLSFSPSHSNSVSGGIGGGGGSHLSGSNHYNNSSSTANLIRGLEAANSSATIPYVDGVSNRSSPAPTNPRGSSVSMYEPRNNILGGSGPTSMPSPGANYLTLQGTRYPSSSQAPSINNHRPPFYDSYEYDQLHMQQQSNSLPYSLASSQHHEYADPRELTHSVSGSSGSDSSTLPSQEEVVRRTEAITRCIQELLVSAKDDKFDGFIPCSERIVRAVTDMVLLFPEEPGDSAISASLSSLTAASTHFETECRILIARSHSEPLHQSFVFQQVIQCAFDIAKSTKQLVALFQ</sequence>
<dbReference type="Gene3D" id="1.10.220.150">
    <property type="entry name" value="Arf GTPase activating protein"/>
    <property type="match status" value="1"/>
</dbReference>
<dbReference type="InterPro" id="IPR047161">
    <property type="entry name" value="GIT-like"/>
</dbReference>
<comment type="caution">
    <text evidence="12">The sequence shown here is derived from an EMBL/GenBank/DDBJ whole genome shotgun (WGS) entry which is preliminary data.</text>
</comment>
<feature type="region of interest" description="Disordered" evidence="10">
    <location>
        <begin position="1"/>
        <end position="26"/>
    </location>
</feature>
<name>A0A553NE86_TIGCA</name>
<dbReference type="PRINTS" id="PR00405">
    <property type="entry name" value="REVINTRACTNG"/>
</dbReference>
<feature type="region of interest" description="Disordered" evidence="10">
    <location>
        <begin position="615"/>
        <end position="686"/>
    </location>
</feature>
<organism evidence="12 13">
    <name type="scientific">Tigriopus californicus</name>
    <name type="common">Marine copepod</name>
    <dbReference type="NCBI Taxonomy" id="6832"/>
    <lineage>
        <taxon>Eukaryota</taxon>
        <taxon>Metazoa</taxon>
        <taxon>Ecdysozoa</taxon>
        <taxon>Arthropoda</taxon>
        <taxon>Crustacea</taxon>
        <taxon>Multicrustacea</taxon>
        <taxon>Hexanauplia</taxon>
        <taxon>Copepoda</taxon>
        <taxon>Harpacticoida</taxon>
        <taxon>Harpacticidae</taxon>
        <taxon>Tigriopus</taxon>
    </lineage>
</organism>
<dbReference type="Pfam" id="PF16559">
    <property type="entry name" value="GIT_CC"/>
    <property type="match status" value="1"/>
</dbReference>
<feature type="compositionally biased region" description="Low complexity" evidence="10">
    <location>
        <begin position="475"/>
        <end position="495"/>
    </location>
</feature>
<dbReference type="GO" id="GO:0005096">
    <property type="term" value="F:GTPase activator activity"/>
    <property type="evidence" value="ECO:0007669"/>
    <property type="project" value="UniProtKB-KW"/>
</dbReference>